<dbReference type="RefSeq" id="WP_130107734.1">
    <property type="nucleotide sequence ID" value="NZ_CP025781.1"/>
</dbReference>
<name>A0A7G3GCL7_9NEIS</name>
<accession>A0A7G3GCL7</accession>
<keyword evidence="1" id="KW-0472">Membrane</keyword>
<feature type="transmembrane region" description="Helical" evidence="1">
    <location>
        <begin position="6"/>
        <end position="26"/>
    </location>
</feature>
<sequence>MLVWSTFGFLGILIPIIISIGASSLIDSVLGKDYFSSKVIFGACFILSSPIIWFLGKKLNSGAERTLLDPTTNQTVILKENHTIFWMPLEYFAVITIALGLFWISVP</sequence>
<gene>
    <name evidence="2" type="ORF">C1H71_17935</name>
</gene>
<reference evidence="2 3" key="1">
    <citation type="submission" date="2018-01" db="EMBL/GenBank/DDBJ databases">
        <title>Genome sequence of Iodobacter sp. strain PCH194 isolated from Indian Trans-Himalaya.</title>
        <authorList>
            <person name="Kumar V."/>
            <person name="Thakur V."/>
            <person name="Kumar S."/>
            <person name="Singh D."/>
        </authorList>
    </citation>
    <scope>NUCLEOTIDE SEQUENCE [LARGE SCALE GENOMIC DNA]</scope>
    <source>
        <strain evidence="2 3">PCH194</strain>
    </source>
</reference>
<evidence type="ECO:0000313" key="3">
    <source>
        <dbReference type="Proteomes" id="UP000515917"/>
    </source>
</evidence>
<keyword evidence="3" id="KW-1185">Reference proteome</keyword>
<dbReference type="AlphaFoldDB" id="A0A7G3GCL7"/>
<feature type="transmembrane region" description="Helical" evidence="1">
    <location>
        <begin position="84"/>
        <end position="104"/>
    </location>
</feature>
<dbReference type="KEGG" id="ifl:C1H71_17935"/>
<feature type="transmembrane region" description="Helical" evidence="1">
    <location>
        <begin position="38"/>
        <end position="56"/>
    </location>
</feature>
<keyword evidence="1" id="KW-1133">Transmembrane helix</keyword>
<evidence type="ECO:0000256" key="1">
    <source>
        <dbReference type="SAM" id="Phobius"/>
    </source>
</evidence>
<protein>
    <submittedName>
        <fullName evidence="2">Uncharacterized protein</fullName>
    </submittedName>
</protein>
<dbReference type="Proteomes" id="UP000515917">
    <property type="component" value="Chromosome"/>
</dbReference>
<organism evidence="2 3">
    <name type="scientific">Iodobacter fluviatilis</name>
    <dbReference type="NCBI Taxonomy" id="537"/>
    <lineage>
        <taxon>Bacteria</taxon>
        <taxon>Pseudomonadati</taxon>
        <taxon>Pseudomonadota</taxon>
        <taxon>Betaproteobacteria</taxon>
        <taxon>Neisseriales</taxon>
        <taxon>Chitinibacteraceae</taxon>
        <taxon>Iodobacter</taxon>
    </lineage>
</organism>
<keyword evidence="1" id="KW-0812">Transmembrane</keyword>
<evidence type="ECO:0000313" key="2">
    <source>
        <dbReference type="EMBL" id="QBC45227.1"/>
    </source>
</evidence>
<proteinExistence type="predicted"/>
<dbReference type="EMBL" id="CP025781">
    <property type="protein sequence ID" value="QBC45227.1"/>
    <property type="molecule type" value="Genomic_DNA"/>
</dbReference>